<dbReference type="OrthoDB" id="630188at2759"/>
<accession>A0A2H3J7Y9</accession>
<evidence type="ECO:0000313" key="1">
    <source>
        <dbReference type="EMBL" id="PCH35893.1"/>
    </source>
</evidence>
<dbReference type="EMBL" id="KB467865">
    <property type="protein sequence ID" value="PCH35893.1"/>
    <property type="molecule type" value="Genomic_DNA"/>
</dbReference>
<sequence length="146" mass="17103">MEAWAAHVQRMLDEHREGERRKGWWGRDGAVEKRVVVRAYLPGHEDCHDEREPWTAWKPYRWNWYTWANNGEMNRVFESVLAPLRFSDIHLLPIDRPALLCPDAHVASDCLHIMTGAGVLEGWADYIWQFVSRELPGCIRWGLPPS</sequence>
<gene>
    <name evidence="1" type="ORF">WOLCODRAFT_28208</name>
</gene>
<protein>
    <submittedName>
        <fullName evidence="1">Uncharacterized protein</fullName>
    </submittedName>
</protein>
<reference evidence="1 2" key="1">
    <citation type="journal article" date="2012" name="Science">
        <title>The Paleozoic origin of enzymatic lignin decomposition reconstructed from 31 fungal genomes.</title>
        <authorList>
            <person name="Floudas D."/>
            <person name="Binder M."/>
            <person name="Riley R."/>
            <person name="Barry K."/>
            <person name="Blanchette R.A."/>
            <person name="Henrissat B."/>
            <person name="Martinez A.T."/>
            <person name="Otillar R."/>
            <person name="Spatafora J.W."/>
            <person name="Yadav J.S."/>
            <person name="Aerts A."/>
            <person name="Benoit I."/>
            <person name="Boyd A."/>
            <person name="Carlson A."/>
            <person name="Copeland A."/>
            <person name="Coutinho P.M."/>
            <person name="de Vries R.P."/>
            <person name="Ferreira P."/>
            <person name="Findley K."/>
            <person name="Foster B."/>
            <person name="Gaskell J."/>
            <person name="Glotzer D."/>
            <person name="Gorecki P."/>
            <person name="Heitman J."/>
            <person name="Hesse C."/>
            <person name="Hori C."/>
            <person name="Igarashi K."/>
            <person name="Jurgens J.A."/>
            <person name="Kallen N."/>
            <person name="Kersten P."/>
            <person name="Kohler A."/>
            <person name="Kuees U."/>
            <person name="Kumar T.K.A."/>
            <person name="Kuo A."/>
            <person name="LaButti K."/>
            <person name="Larrondo L.F."/>
            <person name="Lindquist E."/>
            <person name="Ling A."/>
            <person name="Lombard V."/>
            <person name="Lucas S."/>
            <person name="Lundell T."/>
            <person name="Martin R."/>
            <person name="McLaughlin D.J."/>
            <person name="Morgenstern I."/>
            <person name="Morin E."/>
            <person name="Murat C."/>
            <person name="Nagy L.G."/>
            <person name="Nolan M."/>
            <person name="Ohm R.A."/>
            <person name="Patyshakuliyeva A."/>
            <person name="Rokas A."/>
            <person name="Ruiz-Duenas F.J."/>
            <person name="Sabat G."/>
            <person name="Salamov A."/>
            <person name="Samejima M."/>
            <person name="Schmutz J."/>
            <person name="Slot J.C."/>
            <person name="St John F."/>
            <person name="Stenlid J."/>
            <person name="Sun H."/>
            <person name="Sun S."/>
            <person name="Syed K."/>
            <person name="Tsang A."/>
            <person name="Wiebenga A."/>
            <person name="Young D."/>
            <person name="Pisabarro A."/>
            <person name="Eastwood D.C."/>
            <person name="Martin F."/>
            <person name="Cullen D."/>
            <person name="Grigoriev I.V."/>
            <person name="Hibbett D.S."/>
        </authorList>
    </citation>
    <scope>NUCLEOTIDE SEQUENCE [LARGE SCALE GENOMIC DNA]</scope>
    <source>
        <strain evidence="1 2">MD-104</strain>
    </source>
</reference>
<dbReference type="AlphaFoldDB" id="A0A2H3J7Y9"/>
<proteinExistence type="predicted"/>
<evidence type="ECO:0000313" key="2">
    <source>
        <dbReference type="Proteomes" id="UP000218811"/>
    </source>
</evidence>
<dbReference type="STRING" id="742152.A0A2H3J7Y9"/>
<dbReference type="Proteomes" id="UP000218811">
    <property type="component" value="Unassembled WGS sequence"/>
</dbReference>
<name>A0A2H3J7Y9_WOLCO</name>
<keyword evidence="2" id="KW-1185">Reference proteome</keyword>
<organism evidence="1 2">
    <name type="scientific">Wolfiporia cocos (strain MD-104)</name>
    <name type="common">Brown rot fungus</name>
    <dbReference type="NCBI Taxonomy" id="742152"/>
    <lineage>
        <taxon>Eukaryota</taxon>
        <taxon>Fungi</taxon>
        <taxon>Dikarya</taxon>
        <taxon>Basidiomycota</taxon>
        <taxon>Agaricomycotina</taxon>
        <taxon>Agaricomycetes</taxon>
        <taxon>Polyporales</taxon>
        <taxon>Phaeolaceae</taxon>
        <taxon>Wolfiporia</taxon>
    </lineage>
</organism>